<dbReference type="PROSITE" id="PS50005">
    <property type="entry name" value="TPR"/>
    <property type="match status" value="1"/>
</dbReference>
<reference evidence="4" key="1">
    <citation type="journal article" date="2019" name="Int. J. Syst. Evol. Microbiol.">
        <title>The Global Catalogue of Microorganisms (GCM) 10K type strain sequencing project: providing services to taxonomists for standard genome sequencing and annotation.</title>
        <authorList>
            <consortium name="The Broad Institute Genomics Platform"/>
            <consortium name="The Broad Institute Genome Sequencing Center for Infectious Disease"/>
            <person name="Wu L."/>
            <person name="Ma J."/>
        </authorList>
    </citation>
    <scope>NUCLEOTIDE SEQUENCE [LARGE SCALE GENOMIC DNA]</scope>
    <source>
        <strain evidence="4">KCTC 42217</strain>
    </source>
</reference>
<dbReference type="InterPro" id="IPR019734">
    <property type="entry name" value="TPR_rpt"/>
</dbReference>
<evidence type="ECO:0000313" key="3">
    <source>
        <dbReference type="EMBL" id="MFD2163897.1"/>
    </source>
</evidence>
<dbReference type="EMBL" id="JBHUHZ010000003">
    <property type="protein sequence ID" value="MFD2163897.1"/>
    <property type="molecule type" value="Genomic_DNA"/>
</dbReference>
<accession>A0ABW4ZQY8</accession>
<dbReference type="Gene3D" id="1.25.40.10">
    <property type="entry name" value="Tetratricopeptide repeat domain"/>
    <property type="match status" value="2"/>
</dbReference>
<dbReference type="SUPFAM" id="SSF48452">
    <property type="entry name" value="TPR-like"/>
    <property type="match status" value="1"/>
</dbReference>
<organism evidence="3 4">
    <name type="scientific">Paradesertivirga mongoliensis</name>
    <dbReference type="NCBI Taxonomy" id="2100740"/>
    <lineage>
        <taxon>Bacteria</taxon>
        <taxon>Pseudomonadati</taxon>
        <taxon>Bacteroidota</taxon>
        <taxon>Sphingobacteriia</taxon>
        <taxon>Sphingobacteriales</taxon>
        <taxon>Sphingobacteriaceae</taxon>
        <taxon>Paradesertivirga</taxon>
    </lineage>
</organism>
<feature type="chain" id="PRO_5045182963" evidence="2">
    <location>
        <begin position="22"/>
        <end position="393"/>
    </location>
</feature>
<name>A0ABW4ZQY8_9SPHI</name>
<evidence type="ECO:0000256" key="1">
    <source>
        <dbReference type="PROSITE-ProRule" id="PRU00339"/>
    </source>
</evidence>
<feature type="signal peptide" evidence="2">
    <location>
        <begin position="1"/>
        <end position="21"/>
    </location>
</feature>
<dbReference type="Pfam" id="PF00515">
    <property type="entry name" value="TPR_1"/>
    <property type="match status" value="1"/>
</dbReference>
<evidence type="ECO:0000256" key="2">
    <source>
        <dbReference type="SAM" id="SignalP"/>
    </source>
</evidence>
<feature type="repeat" description="TPR" evidence="1">
    <location>
        <begin position="263"/>
        <end position="296"/>
    </location>
</feature>
<dbReference type="RefSeq" id="WP_255904932.1">
    <property type="nucleotide sequence ID" value="NZ_JAFMZO010000004.1"/>
</dbReference>
<keyword evidence="2" id="KW-0732">Signal</keyword>
<proteinExistence type="predicted"/>
<gene>
    <name evidence="3" type="ORF">ACFSJU_15925</name>
</gene>
<evidence type="ECO:0000313" key="4">
    <source>
        <dbReference type="Proteomes" id="UP001597387"/>
    </source>
</evidence>
<dbReference type="InterPro" id="IPR011990">
    <property type="entry name" value="TPR-like_helical_dom_sf"/>
</dbReference>
<dbReference type="Proteomes" id="UP001597387">
    <property type="component" value="Unassembled WGS sequence"/>
</dbReference>
<keyword evidence="1" id="KW-0802">TPR repeat</keyword>
<comment type="caution">
    <text evidence="3">The sequence shown here is derived from an EMBL/GenBank/DDBJ whole genome shotgun (WGS) entry which is preliminary data.</text>
</comment>
<keyword evidence="4" id="KW-1185">Reference proteome</keyword>
<protein>
    <submittedName>
        <fullName evidence="3">Tetratricopeptide repeat protein</fullName>
    </submittedName>
</protein>
<dbReference type="SMART" id="SM00028">
    <property type="entry name" value="TPR"/>
    <property type="match status" value="5"/>
</dbReference>
<sequence length="393" mass="43105">MNFKSLILGTAVVMLSINTYAQSSEVELARTEYGKFTKLKQSPPLAKPSLKAAQEAIDKASVHKRTSLEPATWTFRSLIYAEKALFDSTAAAPALTEAVAALAKAKELDIKGENKANINVANQLIYTYYLTKAIKSFNKKEYAASYPDFVKGLEYSPGDTIAAYYAGASAQNVKDYKSAIKHYNELLSTNFSFLPDVYANLAESHAANKDTAAAIKTLSDGYAKYPKSNQLVAREIEFSINSGKYKDVISKIEGQIQANPTNKFYPFYLGIAYGSLNDLAKAEEAYKKAIAVDPNFIEAYLNAGSLIMNRGIDLYNAANKQYSGKSLTPAQLAQYNAAKKKATAEFDKALPYLQKAAEIDPKSKLALNNLISYYHAKSDKAKVAELEARLKAL</sequence>